<dbReference type="RefSeq" id="XP_062637593.1">
    <property type="nucleotide sequence ID" value="XM_062783674.1"/>
</dbReference>
<evidence type="ECO:0000313" key="3">
    <source>
        <dbReference type="Proteomes" id="UP001302676"/>
    </source>
</evidence>
<gene>
    <name evidence="2" type="ORF">C8A04DRAFT_36857</name>
</gene>
<accession>A0AAN6V3N3</accession>
<reference evidence="2" key="2">
    <citation type="submission" date="2023-05" db="EMBL/GenBank/DDBJ databases">
        <authorList>
            <consortium name="Lawrence Berkeley National Laboratory"/>
            <person name="Steindorff A."/>
            <person name="Hensen N."/>
            <person name="Bonometti L."/>
            <person name="Westerberg I."/>
            <person name="Brannstrom I.O."/>
            <person name="Guillou S."/>
            <person name="Cros-Aarteil S."/>
            <person name="Calhoun S."/>
            <person name="Haridas S."/>
            <person name="Kuo A."/>
            <person name="Mondo S."/>
            <person name="Pangilinan J."/>
            <person name="Riley R."/>
            <person name="Labutti K."/>
            <person name="Andreopoulos B."/>
            <person name="Lipzen A."/>
            <person name="Chen C."/>
            <person name="Yanf M."/>
            <person name="Daum C."/>
            <person name="Ng V."/>
            <person name="Clum A."/>
            <person name="Ohm R."/>
            <person name="Martin F."/>
            <person name="Silar P."/>
            <person name="Natvig D."/>
            <person name="Lalanne C."/>
            <person name="Gautier V."/>
            <person name="Ament-Velasquez S.L."/>
            <person name="Kruys A."/>
            <person name="Hutchinson M.I."/>
            <person name="Powell A.J."/>
            <person name="Barry K."/>
            <person name="Miller A.N."/>
            <person name="Grigoriev I.V."/>
            <person name="Debuchy R."/>
            <person name="Gladieux P."/>
            <person name="Thoren M.H."/>
            <person name="Johannesson H."/>
        </authorList>
    </citation>
    <scope>NUCLEOTIDE SEQUENCE</scope>
    <source>
        <strain evidence="2">CBS 141.50</strain>
    </source>
</reference>
<dbReference type="AlphaFoldDB" id="A0AAN6V3N3"/>
<feature type="compositionally biased region" description="Gly residues" evidence="1">
    <location>
        <begin position="113"/>
        <end position="122"/>
    </location>
</feature>
<name>A0AAN6V3N3_9PEZI</name>
<dbReference type="GeneID" id="87820287"/>
<evidence type="ECO:0000256" key="1">
    <source>
        <dbReference type="SAM" id="MobiDB-lite"/>
    </source>
</evidence>
<protein>
    <submittedName>
        <fullName evidence="2">Uncharacterized protein</fullName>
    </submittedName>
</protein>
<evidence type="ECO:0000313" key="2">
    <source>
        <dbReference type="EMBL" id="KAK4144222.1"/>
    </source>
</evidence>
<organism evidence="2 3">
    <name type="scientific">Dichotomopilus funicola</name>
    <dbReference type="NCBI Taxonomy" id="1934379"/>
    <lineage>
        <taxon>Eukaryota</taxon>
        <taxon>Fungi</taxon>
        <taxon>Dikarya</taxon>
        <taxon>Ascomycota</taxon>
        <taxon>Pezizomycotina</taxon>
        <taxon>Sordariomycetes</taxon>
        <taxon>Sordariomycetidae</taxon>
        <taxon>Sordariales</taxon>
        <taxon>Chaetomiaceae</taxon>
        <taxon>Dichotomopilus</taxon>
    </lineage>
</organism>
<keyword evidence="3" id="KW-1185">Reference proteome</keyword>
<sequence>MQDNTTPTLKFTNVQDLFDAINNSRGDFLTVTDIDLEQVSEINREREQRRSKIRFRRYDVDTRILFITIPNLLHERLHLQLYRQYIAHLVRNDLGEAWAEIGPTTLRQQGAPRGSGGEGDSAGGPDPERSGLNSWPTLVIEAGDSETLQELHRDMEWWFLASNHDVKIVLLVKFNHQQQQILIERWEEELLVQGPMTRARHAAILQQGGSFQPVKRQEIFIARDETTDPPSYNVVRDPLRLEFRLLFLRHPIPPEADVVISIQGLQRFARKVWAAVPEQD</sequence>
<dbReference type="EMBL" id="MU853579">
    <property type="protein sequence ID" value="KAK4144222.1"/>
    <property type="molecule type" value="Genomic_DNA"/>
</dbReference>
<comment type="caution">
    <text evidence="2">The sequence shown here is derived from an EMBL/GenBank/DDBJ whole genome shotgun (WGS) entry which is preliminary data.</text>
</comment>
<reference evidence="2" key="1">
    <citation type="journal article" date="2023" name="Mol. Phylogenet. Evol.">
        <title>Genome-scale phylogeny and comparative genomics of the fungal order Sordariales.</title>
        <authorList>
            <person name="Hensen N."/>
            <person name="Bonometti L."/>
            <person name="Westerberg I."/>
            <person name="Brannstrom I.O."/>
            <person name="Guillou S."/>
            <person name="Cros-Aarteil S."/>
            <person name="Calhoun S."/>
            <person name="Haridas S."/>
            <person name="Kuo A."/>
            <person name="Mondo S."/>
            <person name="Pangilinan J."/>
            <person name="Riley R."/>
            <person name="LaButti K."/>
            <person name="Andreopoulos B."/>
            <person name="Lipzen A."/>
            <person name="Chen C."/>
            <person name="Yan M."/>
            <person name="Daum C."/>
            <person name="Ng V."/>
            <person name="Clum A."/>
            <person name="Steindorff A."/>
            <person name="Ohm R.A."/>
            <person name="Martin F."/>
            <person name="Silar P."/>
            <person name="Natvig D.O."/>
            <person name="Lalanne C."/>
            <person name="Gautier V."/>
            <person name="Ament-Velasquez S.L."/>
            <person name="Kruys A."/>
            <person name="Hutchinson M.I."/>
            <person name="Powell A.J."/>
            <person name="Barry K."/>
            <person name="Miller A.N."/>
            <person name="Grigoriev I.V."/>
            <person name="Debuchy R."/>
            <person name="Gladieux P."/>
            <person name="Hiltunen Thoren M."/>
            <person name="Johannesson H."/>
        </authorList>
    </citation>
    <scope>NUCLEOTIDE SEQUENCE</scope>
    <source>
        <strain evidence="2">CBS 141.50</strain>
    </source>
</reference>
<proteinExistence type="predicted"/>
<feature type="region of interest" description="Disordered" evidence="1">
    <location>
        <begin position="105"/>
        <end position="134"/>
    </location>
</feature>
<dbReference type="Proteomes" id="UP001302676">
    <property type="component" value="Unassembled WGS sequence"/>
</dbReference>